<dbReference type="EMBL" id="JAVAIM010000001">
    <property type="protein sequence ID" value="MDP4576146.1"/>
    <property type="molecule type" value="Genomic_DNA"/>
</dbReference>
<evidence type="ECO:0000259" key="7">
    <source>
        <dbReference type="Pfam" id="PF00892"/>
    </source>
</evidence>
<evidence type="ECO:0000256" key="6">
    <source>
        <dbReference type="SAM" id="Phobius"/>
    </source>
</evidence>
<comment type="similarity">
    <text evidence="2">Belongs to the drug/metabolite transporter (DMT) superfamily. 10 TMS drug/metabolite exporter (DME) (TC 2.A.7.3) family.</text>
</comment>
<protein>
    <submittedName>
        <fullName evidence="8">DMT family transporter</fullName>
    </submittedName>
</protein>
<organism evidence="8 9">
    <name type="scientific">Qipengyuania profundimaris</name>
    <dbReference type="NCBI Taxonomy" id="3067652"/>
    <lineage>
        <taxon>Bacteria</taxon>
        <taxon>Pseudomonadati</taxon>
        <taxon>Pseudomonadota</taxon>
        <taxon>Alphaproteobacteria</taxon>
        <taxon>Sphingomonadales</taxon>
        <taxon>Erythrobacteraceae</taxon>
        <taxon>Qipengyuania</taxon>
    </lineage>
</organism>
<feature type="transmembrane region" description="Helical" evidence="6">
    <location>
        <begin position="242"/>
        <end position="262"/>
    </location>
</feature>
<dbReference type="SUPFAM" id="SSF103481">
    <property type="entry name" value="Multidrug resistance efflux transporter EmrE"/>
    <property type="match status" value="2"/>
</dbReference>
<proteinExistence type="inferred from homology"/>
<comment type="subcellular location">
    <subcellularLocation>
        <location evidence="1">Membrane</location>
        <topology evidence="1">Multi-pass membrane protein</topology>
    </subcellularLocation>
</comment>
<evidence type="ECO:0000256" key="4">
    <source>
        <dbReference type="ARBA" id="ARBA00022989"/>
    </source>
</evidence>
<evidence type="ECO:0000313" key="8">
    <source>
        <dbReference type="EMBL" id="MDP4576146.1"/>
    </source>
</evidence>
<feature type="transmembrane region" description="Helical" evidence="6">
    <location>
        <begin position="125"/>
        <end position="142"/>
    </location>
</feature>
<sequence>MSASASPLRPVLATAAGIAMLSLMDAFMKNAALAMGAYMAALMRAGIAFALVAPIWLALRSKWPARAVMKIHLTRGAVGSIMALTFFFALTKLPLAETIAISFVAPIVSLYLAAFLLGERLRPRAVWGAVLGLVGVLVIVGGKFGRGNLNEDTMVGLASITLSALLYAWNLVLQRQQALVAKPLEVATFYMGIAGCIYLLAAPFLFRLPPTEALGDVTAGALLTVGGALTMAWAYARAEAQVLVPLEYSSFVWASLFGWLMLGENVTWTAAGGAVLIVAGCWIATTGVRPEPAAV</sequence>
<keyword evidence="3 6" id="KW-0812">Transmembrane</keyword>
<evidence type="ECO:0000256" key="5">
    <source>
        <dbReference type="ARBA" id="ARBA00023136"/>
    </source>
</evidence>
<keyword evidence="4 6" id="KW-1133">Transmembrane helix</keyword>
<dbReference type="RefSeq" id="WP_305933359.1">
    <property type="nucleotide sequence ID" value="NZ_JAVAIM010000001.1"/>
</dbReference>
<dbReference type="InterPro" id="IPR037185">
    <property type="entry name" value="EmrE-like"/>
</dbReference>
<name>A0ABT9HSM2_9SPHN</name>
<keyword evidence="9" id="KW-1185">Reference proteome</keyword>
<keyword evidence="5 6" id="KW-0472">Membrane</keyword>
<feature type="transmembrane region" description="Helical" evidence="6">
    <location>
        <begin position="184"/>
        <end position="205"/>
    </location>
</feature>
<feature type="transmembrane region" description="Helical" evidence="6">
    <location>
        <begin position="217"/>
        <end position="235"/>
    </location>
</feature>
<feature type="domain" description="EamA" evidence="7">
    <location>
        <begin position="12"/>
        <end position="140"/>
    </location>
</feature>
<feature type="transmembrane region" description="Helical" evidence="6">
    <location>
        <begin position="36"/>
        <end position="59"/>
    </location>
</feature>
<dbReference type="InterPro" id="IPR000620">
    <property type="entry name" value="EamA_dom"/>
</dbReference>
<dbReference type="PANTHER" id="PTHR22911">
    <property type="entry name" value="ACYL-MALONYL CONDENSING ENZYME-RELATED"/>
    <property type="match status" value="1"/>
</dbReference>
<feature type="transmembrane region" description="Helical" evidence="6">
    <location>
        <begin position="99"/>
        <end position="118"/>
    </location>
</feature>
<evidence type="ECO:0000256" key="3">
    <source>
        <dbReference type="ARBA" id="ARBA00022692"/>
    </source>
</evidence>
<dbReference type="Proteomes" id="UP001240639">
    <property type="component" value="Unassembled WGS sequence"/>
</dbReference>
<comment type="caution">
    <text evidence="8">The sequence shown here is derived from an EMBL/GenBank/DDBJ whole genome shotgun (WGS) entry which is preliminary data.</text>
</comment>
<evidence type="ECO:0000313" key="9">
    <source>
        <dbReference type="Proteomes" id="UP001240639"/>
    </source>
</evidence>
<dbReference type="Pfam" id="PF00892">
    <property type="entry name" value="EamA"/>
    <property type="match status" value="2"/>
</dbReference>
<dbReference type="PANTHER" id="PTHR22911:SF6">
    <property type="entry name" value="SOLUTE CARRIER FAMILY 35 MEMBER G1"/>
    <property type="match status" value="1"/>
</dbReference>
<feature type="domain" description="EamA" evidence="7">
    <location>
        <begin position="156"/>
        <end position="285"/>
    </location>
</feature>
<feature type="transmembrane region" description="Helical" evidence="6">
    <location>
        <begin position="154"/>
        <end position="172"/>
    </location>
</feature>
<reference evidence="8 9" key="1">
    <citation type="submission" date="2023-08" db="EMBL/GenBank/DDBJ databases">
        <title>genomic of G39.</title>
        <authorList>
            <person name="Wang Y."/>
        </authorList>
    </citation>
    <scope>NUCLEOTIDE SEQUENCE [LARGE SCALE GENOMIC DNA]</scope>
    <source>
        <strain evidence="8 9">G39</strain>
    </source>
</reference>
<feature type="transmembrane region" description="Helical" evidence="6">
    <location>
        <begin position="71"/>
        <end position="93"/>
    </location>
</feature>
<accession>A0ABT9HSM2</accession>
<feature type="transmembrane region" description="Helical" evidence="6">
    <location>
        <begin position="268"/>
        <end position="288"/>
    </location>
</feature>
<evidence type="ECO:0000256" key="2">
    <source>
        <dbReference type="ARBA" id="ARBA00009853"/>
    </source>
</evidence>
<evidence type="ECO:0000256" key="1">
    <source>
        <dbReference type="ARBA" id="ARBA00004141"/>
    </source>
</evidence>
<gene>
    <name evidence="8" type="ORF">Q9K02_13470</name>
</gene>